<comment type="caution">
    <text evidence="1">The sequence shown here is derived from an EMBL/GenBank/DDBJ whole genome shotgun (WGS) entry which is preliminary data.</text>
</comment>
<reference evidence="1 2" key="1">
    <citation type="submission" date="2020-09" db="EMBL/GenBank/DDBJ databases">
        <title>De no assembly of potato wild relative species, Solanum commersonii.</title>
        <authorList>
            <person name="Cho K."/>
        </authorList>
    </citation>
    <scope>NUCLEOTIDE SEQUENCE [LARGE SCALE GENOMIC DNA]</scope>
    <source>
        <strain evidence="1">LZ3.2</strain>
        <tissue evidence="1">Leaf</tissue>
    </source>
</reference>
<gene>
    <name evidence="1" type="ORF">H5410_041131</name>
</gene>
<dbReference type="AlphaFoldDB" id="A0A9J5XQY2"/>
<keyword evidence="2" id="KW-1185">Reference proteome</keyword>
<dbReference type="EMBL" id="JACXVP010000008">
    <property type="protein sequence ID" value="KAG5590617.1"/>
    <property type="molecule type" value="Genomic_DNA"/>
</dbReference>
<proteinExistence type="predicted"/>
<dbReference type="OrthoDB" id="1921232at2759"/>
<evidence type="ECO:0008006" key="3">
    <source>
        <dbReference type="Google" id="ProtNLM"/>
    </source>
</evidence>
<organism evidence="1 2">
    <name type="scientific">Solanum commersonii</name>
    <name type="common">Commerson's wild potato</name>
    <name type="synonym">Commerson's nightshade</name>
    <dbReference type="NCBI Taxonomy" id="4109"/>
    <lineage>
        <taxon>Eukaryota</taxon>
        <taxon>Viridiplantae</taxon>
        <taxon>Streptophyta</taxon>
        <taxon>Embryophyta</taxon>
        <taxon>Tracheophyta</taxon>
        <taxon>Spermatophyta</taxon>
        <taxon>Magnoliopsida</taxon>
        <taxon>eudicotyledons</taxon>
        <taxon>Gunneridae</taxon>
        <taxon>Pentapetalae</taxon>
        <taxon>asterids</taxon>
        <taxon>lamiids</taxon>
        <taxon>Solanales</taxon>
        <taxon>Solanaceae</taxon>
        <taxon>Solanoideae</taxon>
        <taxon>Solaneae</taxon>
        <taxon>Solanum</taxon>
    </lineage>
</organism>
<accession>A0A9J5XQY2</accession>
<feature type="non-terminal residue" evidence="1">
    <location>
        <position position="141"/>
    </location>
</feature>
<name>A0A9J5XQY2_SOLCO</name>
<sequence>EEILVGKQEEFYTKQIHIEIAKELRVRDKNLPNIPCDGGILPISMAALFGHRAVVSYLFEVTSLDVIQQEKRLDLFKATIKNEMYGQPILKQKNKLFQYVPPDADNNVVLQQLFQEIRQFVKVQKILYNQKVPLFELIINV</sequence>
<evidence type="ECO:0000313" key="1">
    <source>
        <dbReference type="EMBL" id="KAG5590617.1"/>
    </source>
</evidence>
<evidence type="ECO:0000313" key="2">
    <source>
        <dbReference type="Proteomes" id="UP000824120"/>
    </source>
</evidence>
<protein>
    <recommendedName>
        <fullName evidence="3">Ankyrin repeat-containing protein</fullName>
    </recommendedName>
</protein>
<dbReference type="Proteomes" id="UP000824120">
    <property type="component" value="Chromosome 8"/>
</dbReference>